<protein>
    <recommendedName>
        <fullName evidence="3">DUF72 domain-containing protein</fullName>
    </recommendedName>
</protein>
<dbReference type="Proteomes" id="UP000006281">
    <property type="component" value="Chromosome"/>
</dbReference>
<dbReference type="OrthoDB" id="9780310at2"/>
<dbReference type="EMBL" id="HE804045">
    <property type="protein sequence ID" value="CCH29169.1"/>
    <property type="molecule type" value="Genomic_DNA"/>
</dbReference>
<evidence type="ECO:0000313" key="2">
    <source>
        <dbReference type="Proteomes" id="UP000006281"/>
    </source>
</evidence>
<name>K0JWL1_SACES</name>
<reference evidence="1 2" key="1">
    <citation type="journal article" date="2012" name="BMC Genomics">
        <title>Complete genome sequence of Saccharothrix espanaensis DSM 44229T and comparison to the other completely sequenced Pseudonocardiaceae.</title>
        <authorList>
            <person name="Strobel T."/>
            <person name="Al-Dilaimi A."/>
            <person name="Blom J."/>
            <person name="Gessner A."/>
            <person name="Kalinowski J."/>
            <person name="Luzhetska M."/>
            <person name="Puhler A."/>
            <person name="Szczepanowski R."/>
            <person name="Bechthold A."/>
            <person name="Ruckert C."/>
        </authorList>
    </citation>
    <scope>NUCLEOTIDE SEQUENCE [LARGE SCALE GENOMIC DNA]</scope>
    <source>
        <strain evidence="2">ATCC 51144 / DSM 44229 / JCM 9112 / NBRC 15066 / NRRL 15764</strain>
    </source>
</reference>
<accession>K0JWL1</accession>
<dbReference type="PANTHER" id="PTHR30348:SF4">
    <property type="entry name" value="DUF72 DOMAIN-CONTAINING PROTEIN"/>
    <property type="match status" value="1"/>
</dbReference>
<dbReference type="AlphaFoldDB" id="K0JWL1"/>
<dbReference type="BioCyc" id="SESP1179773:BN6_RS09080-MONOMER"/>
<dbReference type="PANTHER" id="PTHR30348">
    <property type="entry name" value="UNCHARACTERIZED PROTEIN YECE"/>
    <property type="match status" value="1"/>
</dbReference>
<evidence type="ECO:0008006" key="3">
    <source>
        <dbReference type="Google" id="ProtNLM"/>
    </source>
</evidence>
<dbReference type="KEGG" id="sesp:BN6_18490"/>
<dbReference type="HOGENOM" id="CLU_046519_1_1_11"/>
<dbReference type="eggNOG" id="COG1801">
    <property type="taxonomic scope" value="Bacteria"/>
</dbReference>
<dbReference type="SUPFAM" id="SSF117396">
    <property type="entry name" value="TM1631-like"/>
    <property type="match status" value="1"/>
</dbReference>
<gene>
    <name evidence="1" type="ordered locus">BN6_18490</name>
</gene>
<keyword evidence="2" id="KW-1185">Reference proteome</keyword>
<dbReference type="RefSeq" id="WP_015099282.1">
    <property type="nucleotide sequence ID" value="NC_019673.1"/>
</dbReference>
<sequence>MTTMGDIRIGTSGWRYPHWRGDFYPRGLQQRLELEFLSRMLNTVELNGPFYGLHKPDTYRSWYDRTPDDFVFAVKAHKEITHFRRLRDADEAIDEFFASGVLELRDKLGPILWQLPPTLAYQPDRLAAFLDHLPGPPVRHALEIRHPTFLVPEVTDLLTAHGVALVAAESAGRFPEPDEPTADFAYARLHGDRELYVSEYTDPALRRWADKIRTWSADRDVFVYFDNTMHGAAPHDARALAAILTA</sequence>
<evidence type="ECO:0000313" key="1">
    <source>
        <dbReference type="EMBL" id="CCH29169.1"/>
    </source>
</evidence>
<proteinExistence type="predicted"/>
<dbReference type="STRING" id="1179773.BN6_18490"/>
<dbReference type="Pfam" id="PF01904">
    <property type="entry name" value="DUF72"/>
    <property type="match status" value="1"/>
</dbReference>
<dbReference type="Gene3D" id="3.20.20.410">
    <property type="entry name" value="Protein of unknown function UPF0759"/>
    <property type="match status" value="1"/>
</dbReference>
<dbReference type="InterPro" id="IPR036520">
    <property type="entry name" value="UPF0759_sf"/>
</dbReference>
<dbReference type="InterPro" id="IPR002763">
    <property type="entry name" value="DUF72"/>
</dbReference>
<organism evidence="1 2">
    <name type="scientific">Saccharothrix espanaensis (strain ATCC 51144 / DSM 44229 / JCM 9112 / NBRC 15066 / NRRL 15764)</name>
    <dbReference type="NCBI Taxonomy" id="1179773"/>
    <lineage>
        <taxon>Bacteria</taxon>
        <taxon>Bacillati</taxon>
        <taxon>Actinomycetota</taxon>
        <taxon>Actinomycetes</taxon>
        <taxon>Pseudonocardiales</taxon>
        <taxon>Pseudonocardiaceae</taxon>
        <taxon>Saccharothrix</taxon>
    </lineage>
</organism>
<dbReference type="PATRIC" id="fig|1179773.3.peg.1856"/>